<dbReference type="GO" id="GO:0005886">
    <property type="term" value="C:plasma membrane"/>
    <property type="evidence" value="ECO:0007669"/>
    <property type="project" value="UniProtKB-SubCell"/>
</dbReference>
<dbReference type="GO" id="GO:0051301">
    <property type="term" value="P:cell division"/>
    <property type="evidence" value="ECO:0007669"/>
    <property type="project" value="UniProtKB-KW"/>
</dbReference>
<dbReference type="EC" id="2.4.1.227" evidence="10"/>
<evidence type="ECO:0000259" key="11">
    <source>
        <dbReference type="Pfam" id="PF03033"/>
    </source>
</evidence>
<dbReference type="InterPro" id="IPR006009">
    <property type="entry name" value="GlcNAc_MurG"/>
</dbReference>
<keyword evidence="7 10" id="KW-0472">Membrane</keyword>
<feature type="domain" description="Glycosyl transferase family 28 C-terminal" evidence="12">
    <location>
        <begin position="193"/>
        <end position="354"/>
    </location>
</feature>
<evidence type="ECO:0000256" key="9">
    <source>
        <dbReference type="ARBA" id="ARBA00023316"/>
    </source>
</evidence>
<dbReference type="HAMAP" id="MF_00033">
    <property type="entry name" value="MurG"/>
    <property type="match status" value="1"/>
</dbReference>
<dbReference type="RefSeq" id="WP_151666859.1">
    <property type="nucleotide sequence ID" value="NZ_WBVO01000003.1"/>
</dbReference>
<keyword evidence="9 10" id="KW-0961">Cell wall biogenesis/degradation</keyword>
<dbReference type="GO" id="GO:0008360">
    <property type="term" value="P:regulation of cell shape"/>
    <property type="evidence" value="ECO:0007669"/>
    <property type="project" value="UniProtKB-KW"/>
</dbReference>
<comment type="similarity">
    <text evidence="10">Belongs to the glycosyltransferase 28 family. MurG subfamily.</text>
</comment>
<keyword evidence="6 10" id="KW-0573">Peptidoglycan synthesis</keyword>
<comment type="function">
    <text evidence="10">Cell wall formation. Catalyzes the transfer of a GlcNAc subunit on undecaprenyl-pyrophosphoryl-MurNAc-pentapeptide (lipid intermediate I) to form undecaprenyl-pyrophosphoryl-MurNAc-(pentapeptide)GlcNAc (lipid intermediate II).</text>
</comment>
<feature type="binding site" evidence="10">
    <location>
        <position position="127"/>
    </location>
    <ligand>
        <name>UDP-N-acetyl-alpha-D-glucosamine</name>
        <dbReference type="ChEBI" id="CHEBI:57705"/>
    </ligand>
</feature>
<reference evidence="13 14" key="1">
    <citation type="submission" date="2019-09" db="EMBL/GenBank/DDBJ databases">
        <title>Genomes of family Cryomorphaceae.</title>
        <authorList>
            <person name="Bowman J.P."/>
        </authorList>
    </citation>
    <scope>NUCLEOTIDE SEQUENCE [LARGE SCALE GENOMIC DNA]</scope>
    <source>
        <strain evidence="13 14">LMG 25704</strain>
    </source>
</reference>
<organism evidence="13 14">
    <name type="scientific">Phaeocystidibacter luteus</name>
    <dbReference type="NCBI Taxonomy" id="911197"/>
    <lineage>
        <taxon>Bacteria</taxon>
        <taxon>Pseudomonadati</taxon>
        <taxon>Bacteroidota</taxon>
        <taxon>Flavobacteriia</taxon>
        <taxon>Flavobacteriales</taxon>
        <taxon>Phaeocystidibacteraceae</taxon>
        <taxon>Phaeocystidibacter</taxon>
    </lineage>
</organism>
<keyword evidence="4 10" id="KW-0808">Transferase</keyword>
<evidence type="ECO:0000256" key="4">
    <source>
        <dbReference type="ARBA" id="ARBA00022679"/>
    </source>
</evidence>
<evidence type="ECO:0000256" key="8">
    <source>
        <dbReference type="ARBA" id="ARBA00023306"/>
    </source>
</evidence>
<evidence type="ECO:0000256" key="1">
    <source>
        <dbReference type="ARBA" id="ARBA00022475"/>
    </source>
</evidence>
<evidence type="ECO:0000256" key="3">
    <source>
        <dbReference type="ARBA" id="ARBA00022676"/>
    </source>
</evidence>
<evidence type="ECO:0000256" key="10">
    <source>
        <dbReference type="HAMAP-Rule" id="MF_00033"/>
    </source>
</evidence>
<feature type="binding site" evidence="10">
    <location>
        <begin position="13"/>
        <end position="15"/>
    </location>
    <ligand>
        <name>UDP-N-acetyl-alpha-D-glucosamine</name>
        <dbReference type="ChEBI" id="CHEBI:57705"/>
    </ligand>
</feature>
<dbReference type="Pfam" id="PF04101">
    <property type="entry name" value="Glyco_tran_28_C"/>
    <property type="match status" value="1"/>
</dbReference>
<name>A0A6N6RI68_9FLAO</name>
<keyword evidence="5 10" id="KW-0133">Cell shape</keyword>
<dbReference type="PANTHER" id="PTHR21015:SF22">
    <property type="entry name" value="GLYCOSYLTRANSFERASE"/>
    <property type="match status" value="1"/>
</dbReference>
<feature type="binding site" evidence="10">
    <location>
        <position position="252"/>
    </location>
    <ligand>
        <name>UDP-N-acetyl-alpha-D-glucosamine</name>
        <dbReference type="ChEBI" id="CHEBI:57705"/>
    </ligand>
</feature>
<dbReference type="SUPFAM" id="SSF53756">
    <property type="entry name" value="UDP-Glycosyltransferase/glycogen phosphorylase"/>
    <property type="match status" value="1"/>
</dbReference>
<protein>
    <recommendedName>
        <fullName evidence="10">UDP-N-acetylglucosamine--N-acetylmuramyl-(pentapeptide) pyrophosphoryl-undecaprenol N-acetylglucosamine transferase</fullName>
        <ecNumber evidence="10">2.4.1.227</ecNumber>
    </recommendedName>
    <alternativeName>
        <fullName evidence="10">Undecaprenyl-PP-MurNAc-pentapeptide-UDPGlcNAc GlcNAc transferase</fullName>
    </alternativeName>
</protein>
<dbReference type="InterPro" id="IPR004276">
    <property type="entry name" value="GlycoTrans_28_N"/>
</dbReference>
<feature type="domain" description="Glycosyltransferase family 28 N-terminal" evidence="11">
    <location>
        <begin position="6"/>
        <end position="144"/>
    </location>
</feature>
<comment type="caution">
    <text evidence="10">Lacks conserved residue(s) required for the propagation of feature annotation.</text>
</comment>
<comment type="pathway">
    <text evidence="10">Cell wall biogenesis; peptidoglycan biosynthesis.</text>
</comment>
<feature type="binding site" evidence="10">
    <location>
        <position position="200"/>
    </location>
    <ligand>
        <name>UDP-N-acetyl-alpha-D-glucosamine</name>
        <dbReference type="ChEBI" id="CHEBI:57705"/>
    </ligand>
</feature>
<comment type="caution">
    <text evidence="13">The sequence shown here is derived from an EMBL/GenBank/DDBJ whole genome shotgun (WGS) entry which is preliminary data.</text>
</comment>
<keyword evidence="8 10" id="KW-0131">Cell cycle</keyword>
<proteinExistence type="inferred from homology"/>
<accession>A0A6N6RI68</accession>
<evidence type="ECO:0000256" key="6">
    <source>
        <dbReference type="ARBA" id="ARBA00022984"/>
    </source>
</evidence>
<dbReference type="CDD" id="cd03785">
    <property type="entry name" value="GT28_MurG"/>
    <property type="match status" value="1"/>
</dbReference>
<evidence type="ECO:0000256" key="5">
    <source>
        <dbReference type="ARBA" id="ARBA00022960"/>
    </source>
</evidence>
<evidence type="ECO:0000313" key="13">
    <source>
        <dbReference type="EMBL" id="KAB2813657.1"/>
    </source>
</evidence>
<evidence type="ECO:0000256" key="2">
    <source>
        <dbReference type="ARBA" id="ARBA00022618"/>
    </source>
</evidence>
<dbReference type="AlphaFoldDB" id="A0A6N6RI68"/>
<dbReference type="GO" id="GO:0050511">
    <property type="term" value="F:undecaprenyldiphospho-muramoylpentapeptide beta-N-acetylglucosaminyltransferase activity"/>
    <property type="evidence" value="ECO:0007669"/>
    <property type="project" value="UniProtKB-UniRule"/>
</dbReference>
<dbReference type="UniPathway" id="UPA00219"/>
<keyword evidence="2 10" id="KW-0132">Cell division</keyword>
<feature type="binding site" evidence="10">
    <location>
        <position position="168"/>
    </location>
    <ligand>
        <name>UDP-N-acetyl-alpha-D-glucosamine</name>
        <dbReference type="ChEBI" id="CHEBI:57705"/>
    </ligand>
</feature>
<dbReference type="NCBIfam" id="TIGR01133">
    <property type="entry name" value="murG"/>
    <property type="match status" value="1"/>
</dbReference>
<dbReference type="GO" id="GO:0005975">
    <property type="term" value="P:carbohydrate metabolic process"/>
    <property type="evidence" value="ECO:0007669"/>
    <property type="project" value="InterPro"/>
</dbReference>
<comment type="catalytic activity">
    <reaction evidence="10">
        <text>di-trans,octa-cis-undecaprenyl diphospho-N-acetyl-alpha-D-muramoyl-L-alanyl-D-glutamyl-meso-2,6-diaminopimeloyl-D-alanyl-D-alanine + UDP-N-acetyl-alpha-D-glucosamine = di-trans,octa-cis-undecaprenyl diphospho-[N-acetyl-alpha-D-glucosaminyl-(1-&gt;4)]-N-acetyl-alpha-D-muramoyl-L-alanyl-D-glutamyl-meso-2,6-diaminopimeloyl-D-alanyl-D-alanine + UDP + H(+)</text>
        <dbReference type="Rhea" id="RHEA:31227"/>
        <dbReference type="ChEBI" id="CHEBI:15378"/>
        <dbReference type="ChEBI" id="CHEBI:57705"/>
        <dbReference type="ChEBI" id="CHEBI:58223"/>
        <dbReference type="ChEBI" id="CHEBI:61387"/>
        <dbReference type="ChEBI" id="CHEBI:61388"/>
        <dbReference type="EC" id="2.4.1.227"/>
    </reaction>
</comment>
<evidence type="ECO:0000256" key="7">
    <source>
        <dbReference type="ARBA" id="ARBA00023136"/>
    </source>
</evidence>
<evidence type="ECO:0000313" key="14">
    <source>
        <dbReference type="Proteomes" id="UP000468650"/>
    </source>
</evidence>
<keyword evidence="14" id="KW-1185">Reference proteome</keyword>
<dbReference type="EMBL" id="WBVO01000003">
    <property type="protein sequence ID" value="KAB2813657.1"/>
    <property type="molecule type" value="Genomic_DNA"/>
</dbReference>
<dbReference type="GO" id="GO:0071555">
    <property type="term" value="P:cell wall organization"/>
    <property type="evidence" value="ECO:0007669"/>
    <property type="project" value="UniProtKB-KW"/>
</dbReference>
<dbReference type="GO" id="GO:0009252">
    <property type="term" value="P:peptidoglycan biosynthetic process"/>
    <property type="evidence" value="ECO:0007669"/>
    <property type="project" value="UniProtKB-UniRule"/>
</dbReference>
<keyword evidence="1 10" id="KW-1003">Cell membrane</keyword>
<dbReference type="InterPro" id="IPR007235">
    <property type="entry name" value="Glyco_trans_28_C"/>
</dbReference>
<keyword evidence="3 10" id="KW-0328">Glycosyltransferase</keyword>
<dbReference type="OrthoDB" id="9808936at2"/>
<comment type="subcellular location">
    <subcellularLocation>
        <location evidence="10">Cell membrane</location>
        <topology evidence="10">Peripheral membrane protein</topology>
        <orientation evidence="10">Cytoplasmic side</orientation>
    </subcellularLocation>
</comment>
<dbReference type="Pfam" id="PF03033">
    <property type="entry name" value="Glyco_transf_28"/>
    <property type="match status" value="1"/>
</dbReference>
<sequence>MPKKRFMVSGGGTGGHIFPALSIANELKSRYPDAAIEFVGAEGRMEMDRVPKEGYKIHGLPIVGLNRSSIAANLKFPVKLIRSVAQCRKILKEFRPDVVIGTGGFASGPLLYVAQRMGIPTVIQEQNSYAGITNKRLGAKAKAICVAYEGMESFFPKDSIYLTGNPVRPVIVDSHASKADALVYFGLNPEKKTLLVLGGSLGARRVNEAVEQIMPWAEKAGLQILWQCGKLYYKQLEQRIGDNPNVHLHAFISKMEMAYAAGDIIMSRAGAGTISELAIVGKPTVLIPSPNVAEDHQTKNALALVERKAALLIRESEIDERLEADLERLLNDEPRRKQLSENLKKMAIPDATTRIVDLIEPLIG</sequence>
<evidence type="ECO:0000259" key="12">
    <source>
        <dbReference type="Pfam" id="PF04101"/>
    </source>
</evidence>
<dbReference type="Proteomes" id="UP000468650">
    <property type="component" value="Unassembled WGS sequence"/>
</dbReference>
<dbReference type="Gene3D" id="3.40.50.2000">
    <property type="entry name" value="Glycogen Phosphorylase B"/>
    <property type="match status" value="2"/>
</dbReference>
<feature type="binding site" evidence="10">
    <location>
        <position position="297"/>
    </location>
    <ligand>
        <name>UDP-N-acetyl-alpha-D-glucosamine</name>
        <dbReference type="ChEBI" id="CHEBI:57705"/>
    </ligand>
</feature>
<gene>
    <name evidence="10 13" type="primary">murG</name>
    <name evidence="13" type="ORF">F8C67_05710</name>
</gene>
<dbReference type="PANTHER" id="PTHR21015">
    <property type="entry name" value="UDP-N-ACETYLGLUCOSAMINE--N-ACETYLMURAMYL-(PENTAPEPTIDE) PYROPHOSPHORYL-UNDECAPRENOL N-ACETYLGLUCOSAMINE TRANSFERASE 1"/>
    <property type="match status" value="1"/>
</dbReference>